<organism evidence="1 2">
    <name type="scientific">Massariosphaeria phaeospora</name>
    <dbReference type="NCBI Taxonomy" id="100035"/>
    <lineage>
        <taxon>Eukaryota</taxon>
        <taxon>Fungi</taxon>
        <taxon>Dikarya</taxon>
        <taxon>Ascomycota</taxon>
        <taxon>Pezizomycotina</taxon>
        <taxon>Dothideomycetes</taxon>
        <taxon>Pleosporomycetidae</taxon>
        <taxon>Pleosporales</taxon>
        <taxon>Pleosporales incertae sedis</taxon>
        <taxon>Massariosphaeria</taxon>
    </lineage>
</organism>
<feature type="non-terminal residue" evidence="1">
    <location>
        <position position="155"/>
    </location>
</feature>
<proteinExistence type="predicted"/>
<reference evidence="1 2" key="1">
    <citation type="submission" date="2020-01" db="EMBL/GenBank/DDBJ databases">
        <authorList>
            <consortium name="DOE Joint Genome Institute"/>
            <person name="Haridas S."/>
            <person name="Albert R."/>
            <person name="Binder M."/>
            <person name="Bloem J."/>
            <person name="Labutti K."/>
            <person name="Salamov A."/>
            <person name="Andreopoulos B."/>
            <person name="Baker S.E."/>
            <person name="Barry K."/>
            <person name="Bills G."/>
            <person name="Bluhm B.H."/>
            <person name="Cannon C."/>
            <person name="Castanera R."/>
            <person name="Culley D.E."/>
            <person name="Daum C."/>
            <person name="Ezra D."/>
            <person name="Gonzalez J.B."/>
            <person name="Henrissat B."/>
            <person name="Kuo A."/>
            <person name="Liang C."/>
            <person name="Lipzen A."/>
            <person name="Lutzoni F."/>
            <person name="Magnuson J."/>
            <person name="Mondo S."/>
            <person name="Nolan M."/>
            <person name="Ohm R."/>
            <person name="Pangilinan J."/>
            <person name="Park H.-J.H."/>
            <person name="Ramirez L."/>
            <person name="Alfaro M."/>
            <person name="Sun H."/>
            <person name="Tritt A."/>
            <person name="Yoshinaga Y."/>
            <person name="Zwiers L.-H.L."/>
            <person name="Turgeon B.G."/>
            <person name="Goodwin S.B."/>
            <person name="Spatafora J.W."/>
            <person name="Crous P.W."/>
            <person name="Grigoriev I.V."/>
        </authorList>
    </citation>
    <scope>NUCLEOTIDE SEQUENCE [LARGE SCALE GENOMIC DNA]</scope>
    <source>
        <strain evidence="1 2">CBS 611.86</strain>
    </source>
</reference>
<dbReference type="Proteomes" id="UP000481861">
    <property type="component" value="Unassembled WGS sequence"/>
</dbReference>
<protein>
    <submittedName>
        <fullName evidence="1">Uncharacterized protein</fullName>
    </submittedName>
</protein>
<comment type="caution">
    <text evidence="1">The sequence shown here is derived from an EMBL/GenBank/DDBJ whole genome shotgun (WGS) entry which is preliminary data.</text>
</comment>
<dbReference type="AlphaFoldDB" id="A0A7C8I5S7"/>
<keyword evidence="2" id="KW-1185">Reference proteome</keyword>
<dbReference type="EMBL" id="JAADJZ010000036">
    <property type="protein sequence ID" value="KAF2865087.1"/>
    <property type="molecule type" value="Genomic_DNA"/>
</dbReference>
<sequence length="155" mass="16527">MIRGDVGGTNTPTCLVGSHARLETTYIFVVLALCSTPHSFIDAFILHQTPSSLANLPPTMHFSTILAIGLSSIAAAMPWELVSLPSTATSEEISKLPGAGRAYTLSEGYVKIGGIPQGEIEIRVETIGGCAAQHPEDTVPYRSLQLKAGYKIRPY</sequence>
<evidence type="ECO:0000313" key="1">
    <source>
        <dbReference type="EMBL" id="KAF2865087.1"/>
    </source>
</evidence>
<gene>
    <name evidence="1" type="ORF">BDV95DRAFT_261339</name>
</gene>
<accession>A0A7C8I5S7</accession>
<evidence type="ECO:0000313" key="2">
    <source>
        <dbReference type="Proteomes" id="UP000481861"/>
    </source>
</evidence>
<name>A0A7C8I5S7_9PLEO</name>